<dbReference type="PANTHER" id="PTHR14274:SF1">
    <property type="entry name" value="SMALL INTEGRAL MEMBRANE PROTEIN 8"/>
    <property type="match status" value="1"/>
</dbReference>
<evidence type="ECO:0000313" key="8">
    <source>
        <dbReference type="EMBL" id="RZF31866.1"/>
    </source>
</evidence>
<comment type="subcellular location">
    <subcellularLocation>
        <location evidence="1">Membrane</location>
        <topology evidence="1">Single-pass membrane protein</topology>
    </subcellularLocation>
</comment>
<protein>
    <recommendedName>
        <fullName evidence="3">Small integral membrane protein 8</fullName>
    </recommendedName>
</protein>
<evidence type="ECO:0000256" key="4">
    <source>
        <dbReference type="ARBA" id="ARBA00022692"/>
    </source>
</evidence>
<dbReference type="InParanoid" id="A0A482WF73"/>
<feature type="transmembrane region" description="Helical" evidence="7">
    <location>
        <begin position="59"/>
        <end position="77"/>
    </location>
</feature>
<evidence type="ECO:0000256" key="2">
    <source>
        <dbReference type="ARBA" id="ARBA00009328"/>
    </source>
</evidence>
<evidence type="ECO:0000313" key="9">
    <source>
        <dbReference type="Proteomes" id="UP000291343"/>
    </source>
</evidence>
<accession>A0A482WF73</accession>
<evidence type="ECO:0000256" key="6">
    <source>
        <dbReference type="ARBA" id="ARBA00023136"/>
    </source>
</evidence>
<dbReference type="EMBL" id="QKKF02038097">
    <property type="protein sequence ID" value="RZF31866.1"/>
    <property type="molecule type" value="Genomic_DNA"/>
</dbReference>
<dbReference type="OrthoDB" id="1880105at2759"/>
<evidence type="ECO:0000256" key="3">
    <source>
        <dbReference type="ARBA" id="ARBA00014451"/>
    </source>
</evidence>
<dbReference type="Pfam" id="PF14937">
    <property type="entry name" value="DUF4500"/>
    <property type="match status" value="1"/>
</dbReference>
<keyword evidence="5 7" id="KW-1133">Transmembrane helix</keyword>
<reference evidence="8 9" key="1">
    <citation type="journal article" date="2017" name="Gigascience">
        <title>Genome sequence of the small brown planthopper, Laodelphax striatellus.</title>
        <authorList>
            <person name="Zhu J."/>
            <person name="Jiang F."/>
            <person name="Wang X."/>
            <person name="Yang P."/>
            <person name="Bao Y."/>
            <person name="Zhao W."/>
            <person name="Wang W."/>
            <person name="Lu H."/>
            <person name="Wang Q."/>
            <person name="Cui N."/>
            <person name="Li J."/>
            <person name="Chen X."/>
            <person name="Luo L."/>
            <person name="Yu J."/>
            <person name="Kang L."/>
            <person name="Cui F."/>
        </authorList>
    </citation>
    <scope>NUCLEOTIDE SEQUENCE [LARGE SCALE GENOMIC DNA]</scope>
    <source>
        <strain evidence="8">Lst14</strain>
    </source>
</reference>
<proteinExistence type="inferred from homology"/>
<evidence type="ECO:0000256" key="5">
    <source>
        <dbReference type="ARBA" id="ARBA00022989"/>
    </source>
</evidence>
<dbReference type="GO" id="GO:0016020">
    <property type="term" value="C:membrane"/>
    <property type="evidence" value="ECO:0007669"/>
    <property type="project" value="UniProtKB-SubCell"/>
</dbReference>
<keyword evidence="9" id="KW-1185">Reference proteome</keyword>
<dbReference type="Proteomes" id="UP000291343">
    <property type="component" value="Unassembled WGS sequence"/>
</dbReference>
<evidence type="ECO:0000256" key="1">
    <source>
        <dbReference type="ARBA" id="ARBA00004167"/>
    </source>
</evidence>
<sequence length="108" mass="12358">MLIETNFLFIKGDTFFLLFNSAVSKMKEESKPGDGLRSLKTSTAFRLLNFELYATPNKVIMAFGLAAMGLCTGYIFYMRKKYEGQGYYPAVAEDGKEMYMKKVSKWDN</sequence>
<keyword evidence="6 7" id="KW-0472">Membrane</keyword>
<name>A0A482WF73_LAOST</name>
<dbReference type="PANTHER" id="PTHR14274">
    <property type="entry name" value="SMALL INTEGRAL MEMBRANE PROTEIN 8"/>
    <property type="match status" value="1"/>
</dbReference>
<dbReference type="FunCoup" id="A0A482WF73">
    <property type="interactions" value="47"/>
</dbReference>
<comment type="similarity">
    <text evidence="2">Belongs to the SMIM8 family.</text>
</comment>
<comment type="caution">
    <text evidence="8">The sequence shown here is derived from an EMBL/GenBank/DDBJ whole genome shotgun (WGS) entry which is preliminary data.</text>
</comment>
<dbReference type="AlphaFoldDB" id="A0A482WF73"/>
<gene>
    <name evidence="8" type="ORF">LSTR_LSTR009513</name>
</gene>
<dbReference type="InterPro" id="IPR026686">
    <property type="entry name" value="UPF0708"/>
</dbReference>
<organism evidence="8 9">
    <name type="scientific">Laodelphax striatellus</name>
    <name type="common">Small brown planthopper</name>
    <name type="synonym">Delphax striatella</name>
    <dbReference type="NCBI Taxonomy" id="195883"/>
    <lineage>
        <taxon>Eukaryota</taxon>
        <taxon>Metazoa</taxon>
        <taxon>Ecdysozoa</taxon>
        <taxon>Arthropoda</taxon>
        <taxon>Hexapoda</taxon>
        <taxon>Insecta</taxon>
        <taxon>Pterygota</taxon>
        <taxon>Neoptera</taxon>
        <taxon>Paraneoptera</taxon>
        <taxon>Hemiptera</taxon>
        <taxon>Auchenorrhyncha</taxon>
        <taxon>Fulgoroidea</taxon>
        <taxon>Delphacidae</taxon>
        <taxon>Criomorphinae</taxon>
        <taxon>Laodelphax</taxon>
    </lineage>
</organism>
<keyword evidence="4 7" id="KW-0812">Transmembrane</keyword>
<evidence type="ECO:0000256" key="7">
    <source>
        <dbReference type="SAM" id="Phobius"/>
    </source>
</evidence>